<feature type="modified residue" description="4-aspartylphosphate" evidence="2">
    <location>
        <position position="54"/>
    </location>
</feature>
<dbReference type="PANTHER" id="PTHR43214">
    <property type="entry name" value="TWO-COMPONENT RESPONSE REGULATOR"/>
    <property type="match status" value="1"/>
</dbReference>
<dbReference type="InterPro" id="IPR001789">
    <property type="entry name" value="Sig_transdc_resp-reg_receiver"/>
</dbReference>
<dbReference type="Gene3D" id="3.40.50.2300">
    <property type="match status" value="1"/>
</dbReference>
<name>A0A660L1Y3_9ACTN</name>
<gene>
    <name evidence="4" type="ORF">C8N24_5918</name>
</gene>
<evidence type="ECO:0000313" key="5">
    <source>
        <dbReference type="Proteomes" id="UP000278962"/>
    </source>
</evidence>
<dbReference type="PROSITE" id="PS50110">
    <property type="entry name" value="RESPONSE_REGULATORY"/>
    <property type="match status" value="1"/>
</dbReference>
<evidence type="ECO:0000256" key="1">
    <source>
        <dbReference type="ARBA" id="ARBA00023125"/>
    </source>
</evidence>
<evidence type="ECO:0000313" key="4">
    <source>
        <dbReference type="EMBL" id="RKQ87886.1"/>
    </source>
</evidence>
<keyword evidence="5" id="KW-1185">Reference proteome</keyword>
<keyword evidence="1" id="KW-0238">DNA-binding</keyword>
<dbReference type="SUPFAM" id="SSF52172">
    <property type="entry name" value="CheY-like"/>
    <property type="match status" value="1"/>
</dbReference>
<dbReference type="Proteomes" id="UP000278962">
    <property type="component" value="Unassembled WGS sequence"/>
</dbReference>
<dbReference type="EMBL" id="RBIL01000002">
    <property type="protein sequence ID" value="RKQ87886.1"/>
    <property type="molecule type" value="Genomic_DNA"/>
</dbReference>
<reference evidence="4 5" key="1">
    <citation type="submission" date="2018-10" db="EMBL/GenBank/DDBJ databases">
        <title>Genomic Encyclopedia of Archaeal and Bacterial Type Strains, Phase II (KMG-II): from individual species to whole genera.</title>
        <authorList>
            <person name="Goeker M."/>
        </authorList>
    </citation>
    <scope>NUCLEOTIDE SEQUENCE [LARGE SCALE GENOMIC DNA]</scope>
    <source>
        <strain evidence="4 5">DSM 14954</strain>
    </source>
</reference>
<feature type="domain" description="Response regulatory" evidence="3">
    <location>
        <begin position="3"/>
        <end position="118"/>
    </location>
</feature>
<dbReference type="PANTHER" id="PTHR43214:SF43">
    <property type="entry name" value="TWO-COMPONENT RESPONSE REGULATOR"/>
    <property type="match status" value="1"/>
</dbReference>
<dbReference type="CDD" id="cd17535">
    <property type="entry name" value="REC_NarL-like"/>
    <property type="match status" value="1"/>
</dbReference>
<dbReference type="Pfam" id="PF00072">
    <property type="entry name" value="Response_reg"/>
    <property type="match status" value="1"/>
</dbReference>
<proteinExistence type="predicted"/>
<evidence type="ECO:0000256" key="2">
    <source>
        <dbReference type="PROSITE-ProRule" id="PRU00169"/>
    </source>
</evidence>
<dbReference type="InterPro" id="IPR011006">
    <property type="entry name" value="CheY-like_superfamily"/>
</dbReference>
<organism evidence="4 5">
    <name type="scientific">Solirubrobacter pauli</name>
    <dbReference type="NCBI Taxonomy" id="166793"/>
    <lineage>
        <taxon>Bacteria</taxon>
        <taxon>Bacillati</taxon>
        <taxon>Actinomycetota</taxon>
        <taxon>Thermoleophilia</taxon>
        <taxon>Solirubrobacterales</taxon>
        <taxon>Solirubrobacteraceae</taxon>
        <taxon>Solirubrobacter</taxon>
    </lineage>
</organism>
<dbReference type="AlphaFoldDB" id="A0A660L1Y3"/>
<sequence>MPRVLIADDDPVMRMLLTAVVDNDPALELVGAAEDAPQAVELARQHGPDVVLLDVEMPGGGGPHAAREIKRLSPTTRVLALSAHATGEQRDAMETAGADGYVVKGTPPAEVAKALRGH</sequence>
<dbReference type="InterPro" id="IPR058245">
    <property type="entry name" value="NreC/VraR/RcsB-like_REC"/>
</dbReference>
<dbReference type="RefSeq" id="WP_170179502.1">
    <property type="nucleotide sequence ID" value="NZ_RBIL01000002.1"/>
</dbReference>
<dbReference type="SMART" id="SM00448">
    <property type="entry name" value="REC"/>
    <property type="match status" value="1"/>
</dbReference>
<comment type="caution">
    <text evidence="4">The sequence shown here is derived from an EMBL/GenBank/DDBJ whole genome shotgun (WGS) entry which is preliminary data.</text>
</comment>
<protein>
    <submittedName>
        <fullName evidence="4">Response regulator receiver domain-containing protein</fullName>
    </submittedName>
</protein>
<keyword evidence="2" id="KW-0597">Phosphoprotein</keyword>
<dbReference type="GO" id="GO:0003677">
    <property type="term" value="F:DNA binding"/>
    <property type="evidence" value="ECO:0007669"/>
    <property type="project" value="UniProtKB-KW"/>
</dbReference>
<dbReference type="GO" id="GO:0000160">
    <property type="term" value="P:phosphorelay signal transduction system"/>
    <property type="evidence" value="ECO:0007669"/>
    <property type="project" value="InterPro"/>
</dbReference>
<evidence type="ECO:0000259" key="3">
    <source>
        <dbReference type="PROSITE" id="PS50110"/>
    </source>
</evidence>
<dbReference type="InterPro" id="IPR039420">
    <property type="entry name" value="WalR-like"/>
</dbReference>
<accession>A0A660L1Y3</accession>